<accession>A0A9R1VVG0</accession>
<protein>
    <submittedName>
        <fullName evidence="2">Uncharacterized protein</fullName>
    </submittedName>
</protein>
<organism evidence="2 3">
    <name type="scientific">Lactuca sativa</name>
    <name type="common">Garden lettuce</name>
    <dbReference type="NCBI Taxonomy" id="4236"/>
    <lineage>
        <taxon>Eukaryota</taxon>
        <taxon>Viridiplantae</taxon>
        <taxon>Streptophyta</taxon>
        <taxon>Embryophyta</taxon>
        <taxon>Tracheophyta</taxon>
        <taxon>Spermatophyta</taxon>
        <taxon>Magnoliopsida</taxon>
        <taxon>eudicotyledons</taxon>
        <taxon>Gunneridae</taxon>
        <taxon>Pentapetalae</taxon>
        <taxon>asterids</taxon>
        <taxon>campanulids</taxon>
        <taxon>Asterales</taxon>
        <taxon>Asteraceae</taxon>
        <taxon>Cichorioideae</taxon>
        <taxon>Cichorieae</taxon>
        <taxon>Lactucinae</taxon>
        <taxon>Lactuca</taxon>
    </lineage>
</organism>
<dbReference type="Proteomes" id="UP000235145">
    <property type="component" value="Unassembled WGS sequence"/>
</dbReference>
<dbReference type="AlphaFoldDB" id="A0A9R1VVG0"/>
<feature type="region of interest" description="Disordered" evidence="1">
    <location>
        <begin position="1"/>
        <end position="29"/>
    </location>
</feature>
<evidence type="ECO:0000313" key="3">
    <source>
        <dbReference type="Proteomes" id="UP000235145"/>
    </source>
</evidence>
<gene>
    <name evidence="2" type="ORF">LSAT_V11C400176380</name>
</gene>
<proteinExistence type="predicted"/>
<feature type="compositionally biased region" description="Polar residues" evidence="1">
    <location>
        <begin position="311"/>
        <end position="324"/>
    </location>
</feature>
<reference evidence="2 3" key="1">
    <citation type="journal article" date="2017" name="Nat. Commun.">
        <title>Genome assembly with in vitro proximity ligation data and whole-genome triplication in lettuce.</title>
        <authorList>
            <person name="Reyes-Chin-Wo S."/>
            <person name="Wang Z."/>
            <person name="Yang X."/>
            <person name="Kozik A."/>
            <person name="Arikit S."/>
            <person name="Song C."/>
            <person name="Xia L."/>
            <person name="Froenicke L."/>
            <person name="Lavelle D.O."/>
            <person name="Truco M.J."/>
            <person name="Xia R."/>
            <person name="Zhu S."/>
            <person name="Xu C."/>
            <person name="Xu H."/>
            <person name="Xu X."/>
            <person name="Cox K."/>
            <person name="Korf I."/>
            <person name="Meyers B.C."/>
            <person name="Michelmore R.W."/>
        </authorList>
    </citation>
    <scope>NUCLEOTIDE SEQUENCE [LARGE SCALE GENOMIC DNA]</scope>
    <source>
        <strain evidence="3">cv. Salinas</strain>
        <tissue evidence="2">Seedlings</tissue>
    </source>
</reference>
<evidence type="ECO:0000256" key="1">
    <source>
        <dbReference type="SAM" id="MobiDB-lite"/>
    </source>
</evidence>
<name>A0A9R1VVG0_LACSA</name>
<comment type="caution">
    <text evidence="2">The sequence shown here is derived from an EMBL/GenBank/DDBJ whole genome shotgun (WGS) entry which is preliminary data.</text>
</comment>
<sequence length="336" mass="38862">MSSSSSSSKTDDQKSISQKNVPFPPRPNRFSCLSPENKSVLFTDVLQNKESKLVTSNISPIKTVSPFIKSPSSSPLETQRNFHSTKTPYIINPNIKRIQILEVSQISKLNQGFHILTDHLFGRGKTFYSNPYKTKEYYQTIRQEYSSICFTYRSTSSEGTIDYSKAQILKLMGLIPKCLPDKVLNGSLKFKELFVQPIPGYEYLLQFSMLFKIPWIMSWTYNYQEAKDISPPWLNYLYKIEWWEKFKLLQANSTKIIKYYEEIHHSTNAKTGEIKNAPLPDPKLVARILNGARSSQEELHYLLKDIPRSPIESNESAPKTQLLQEAQDPFDDQYEE</sequence>
<dbReference type="PANTHER" id="PTHR48434">
    <property type="entry name" value="(RAPE) HYPOTHETICAL PROTEIN"/>
    <property type="match status" value="1"/>
</dbReference>
<dbReference type="PANTHER" id="PTHR48434:SF1">
    <property type="entry name" value="(RAPE) HYPOTHETICAL PROTEIN"/>
    <property type="match status" value="1"/>
</dbReference>
<dbReference type="EMBL" id="NBSK02000004">
    <property type="protein sequence ID" value="KAJ0213290.1"/>
    <property type="molecule type" value="Genomic_DNA"/>
</dbReference>
<evidence type="ECO:0000313" key="2">
    <source>
        <dbReference type="EMBL" id="KAJ0213290.1"/>
    </source>
</evidence>
<keyword evidence="3" id="KW-1185">Reference proteome</keyword>
<feature type="region of interest" description="Disordered" evidence="1">
    <location>
        <begin position="309"/>
        <end position="336"/>
    </location>
</feature>